<dbReference type="Gene3D" id="3.90.1150.140">
    <property type="match status" value="1"/>
</dbReference>
<accession>A0A560F1B9</accession>
<dbReference type="AlphaFoldDB" id="A0A560F1B9"/>
<evidence type="ECO:0000259" key="1">
    <source>
        <dbReference type="Pfam" id="PF20732"/>
    </source>
</evidence>
<comment type="caution">
    <text evidence="2">The sequence shown here is derived from an EMBL/GenBank/DDBJ whole genome shotgun (WGS) entry which is preliminary data.</text>
</comment>
<dbReference type="InterPro" id="IPR048503">
    <property type="entry name" value="NamZ_C"/>
</dbReference>
<reference evidence="2 3" key="1">
    <citation type="submission" date="2019-06" db="EMBL/GenBank/DDBJ databases">
        <title>Genomic Encyclopedia of Type Strains, Phase IV (KMG-V): Genome sequencing to study the core and pangenomes of soil and plant-associated prokaryotes.</title>
        <authorList>
            <person name="Whitman W."/>
        </authorList>
    </citation>
    <scope>NUCLEOTIDE SEQUENCE [LARGE SCALE GENOMIC DNA]</scope>
    <source>
        <strain evidence="2 3">BR 11865</strain>
    </source>
</reference>
<name>A0A560F1B9_9PROT</name>
<organism evidence="2 3">
    <name type="scientific">Nitrospirillum amazonense</name>
    <dbReference type="NCBI Taxonomy" id="28077"/>
    <lineage>
        <taxon>Bacteria</taxon>
        <taxon>Pseudomonadati</taxon>
        <taxon>Pseudomonadota</taxon>
        <taxon>Alphaproteobacteria</taxon>
        <taxon>Rhodospirillales</taxon>
        <taxon>Azospirillaceae</taxon>
        <taxon>Nitrospirillum</taxon>
    </lineage>
</organism>
<sequence>MTDRMALDSPLLGVELAAALHRLYPQRFTLDDTLGLIGSKATVEAIRSGVPPRAIAAGWEADLTAFTALRAKYLLYP</sequence>
<evidence type="ECO:0000313" key="2">
    <source>
        <dbReference type="EMBL" id="TWB15404.1"/>
    </source>
</evidence>
<keyword evidence="3" id="KW-1185">Reference proteome</keyword>
<gene>
    <name evidence="2" type="ORF">FBZ88_13055</name>
</gene>
<dbReference type="Pfam" id="PF20732">
    <property type="entry name" value="NamZ_C"/>
    <property type="match status" value="1"/>
</dbReference>
<dbReference type="Proteomes" id="UP000316545">
    <property type="component" value="Unassembled WGS sequence"/>
</dbReference>
<evidence type="ECO:0000313" key="3">
    <source>
        <dbReference type="Proteomes" id="UP000316545"/>
    </source>
</evidence>
<protein>
    <submittedName>
        <fullName evidence="2">Uncharacterized protein DUF1343</fullName>
    </submittedName>
</protein>
<proteinExistence type="predicted"/>
<feature type="domain" description="Peptidoglycan beta-N-acetylmuramidase NamZ C-terminal" evidence="1">
    <location>
        <begin position="2"/>
        <end position="76"/>
    </location>
</feature>
<dbReference type="EMBL" id="VITO01000030">
    <property type="protein sequence ID" value="TWB15404.1"/>
    <property type="molecule type" value="Genomic_DNA"/>
</dbReference>